<name>A0ABC8LYU6_ERUVS</name>
<keyword evidence="3" id="KW-0851">Voltage-gated channel</keyword>
<sequence length="128" mass="14694">MDNLKKYLKQVKIADDLAEDIRGHMQMKYSDDYDKKIVEDVPAYLIAKINKNFNESIIRSVSLFKGCSPDFFKHLASGAHQDFHPPGFTLLEEGNIVRQLHILYAGGLNYCKEELYVHLFKGLLQSSD</sequence>
<evidence type="ECO:0000313" key="7">
    <source>
        <dbReference type="Proteomes" id="UP001642260"/>
    </source>
</evidence>
<evidence type="ECO:0000256" key="5">
    <source>
        <dbReference type="ARBA" id="ARBA00023303"/>
    </source>
</evidence>
<dbReference type="GO" id="GO:0034702">
    <property type="term" value="C:monoatomic ion channel complex"/>
    <property type="evidence" value="ECO:0007669"/>
    <property type="project" value="UniProtKB-KW"/>
</dbReference>
<dbReference type="GO" id="GO:0005267">
    <property type="term" value="F:potassium channel activity"/>
    <property type="evidence" value="ECO:0007669"/>
    <property type="project" value="UniProtKB-KW"/>
</dbReference>
<dbReference type="AlphaFoldDB" id="A0ABC8LYU6"/>
<evidence type="ECO:0000256" key="1">
    <source>
        <dbReference type="ARBA" id="ARBA00022538"/>
    </source>
</evidence>
<dbReference type="EMBL" id="CAKOAT010812931">
    <property type="protein sequence ID" value="CAH8388703.1"/>
    <property type="molecule type" value="Genomic_DNA"/>
</dbReference>
<keyword evidence="3" id="KW-0813">Transport</keyword>
<accession>A0ABC8LYU6</accession>
<evidence type="ECO:0000313" key="6">
    <source>
        <dbReference type="EMBL" id="CAH8388703.1"/>
    </source>
</evidence>
<protein>
    <submittedName>
        <fullName evidence="6">Uncharacterized protein</fullName>
    </submittedName>
</protein>
<proteinExistence type="predicted"/>
<keyword evidence="5" id="KW-0407">Ion channel</keyword>
<dbReference type="PANTHER" id="PTHR45743">
    <property type="entry name" value="POTASSIUM CHANNEL AKT1"/>
    <property type="match status" value="1"/>
</dbReference>
<evidence type="ECO:0000256" key="4">
    <source>
        <dbReference type="ARBA" id="ARBA00022958"/>
    </source>
</evidence>
<comment type="caution">
    <text evidence="6">The sequence shown here is derived from an EMBL/GenBank/DDBJ whole genome shotgun (WGS) entry which is preliminary data.</text>
</comment>
<gene>
    <name evidence="6" type="ORF">ERUC_LOCUS41186</name>
</gene>
<dbReference type="SUPFAM" id="SSF51206">
    <property type="entry name" value="cAMP-binding domain-like"/>
    <property type="match status" value="1"/>
</dbReference>
<dbReference type="PANTHER" id="PTHR45743:SF56">
    <property type="entry name" value="POTASSIUM CHANNEL DOMAIN-CONTAINING PROTEIN"/>
    <property type="match status" value="1"/>
</dbReference>
<reference evidence="6 7" key="1">
    <citation type="submission" date="2022-03" db="EMBL/GenBank/DDBJ databases">
        <authorList>
            <person name="Macdonald S."/>
            <person name="Ahmed S."/>
            <person name="Newling K."/>
        </authorList>
    </citation>
    <scope>NUCLEOTIDE SEQUENCE [LARGE SCALE GENOMIC DNA]</scope>
</reference>
<keyword evidence="7" id="KW-1185">Reference proteome</keyword>
<dbReference type="InterPro" id="IPR018490">
    <property type="entry name" value="cNMP-bd_dom_sf"/>
</dbReference>
<evidence type="ECO:0000256" key="2">
    <source>
        <dbReference type="ARBA" id="ARBA00022826"/>
    </source>
</evidence>
<dbReference type="Proteomes" id="UP001642260">
    <property type="component" value="Unassembled WGS sequence"/>
</dbReference>
<keyword evidence="3" id="KW-0406">Ion transport</keyword>
<keyword evidence="1" id="KW-0633">Potassium transport</keyword>
<dbReference type="InterPro" id="IPR014710">
    <property type="entry name" value="RmlC-like_jellyroll"/>
</dbReference>
<dbReference type="Gene3D" id="2.60.120.10">
    <property type="entry name" value="Jelly Rolls"/>
    <property type="match status" value="1"/>
</dbReference>
<keyword evidence="2" id="KW-0631">Potassium channel</keyword>
<organism evidence="6 7">
    <name type="scientific">Eruca vesicaria subsp. sativa</name>
    <name type="common">Garden rocket</name>
    <name type="synonym">Eruca sativa</name>
    <dbReference type="NCBI Taxonomy" id="29727"/>
    <lineage>
        <taxon>Eukaryota</taxon>
        <taxon>Viridiplantae</taxon>
        <taxon>Streptophyta</taxon>
        <taxon>Embryophyta</taxon>
        <taxon>Tracheophyta</taxon>
        <taxon>Spermatophyta</taxon>
        <taxon>Magnoliopsida</taxon>
        <taxon>eudicotyledons</taxon>
        <taxon>Gunneridae</taxon>
        <taxon>Pentapetalae</taxon>
        <taxon>rosids</taxon>
        <taxon>malvids</taxon>
        <taxon>Brassicales</taxon>
        <taxon>Brassicaceae</taxon>
        <taxon>Brassiceae</taxon>
        <taxon>Eruca</taxon>
    </lineage>
</organism>
<keyword evidence="4" id="KW-0630">Potassium</keyword>
<evidence type="ECO:0000256" key="3">
    <source>
        <dbReference type="ARBA" id="ARBA00022882"/>
    </source>
</evidence>
<dbReference type="InterPro" id="IPR045319">
    <property type="entry name" value="KAT/AKT"/>
</dbReference>